<dbReference type="SUPFAM" id="SSF54928">
    <property type="entry name" value="RNA-binding domain, RBD"/>
    <property type="match status" value="1"/>
</dbReference>
<comment type="caution">
    <text evidence="10">The sequence shown here is derived from an EMBL/GenBank/DDBJ whole genome shotgun (WGS) entry which is preliminary data.</text>
</comment>
<dbReference type="InterPro" id="IPR000571">
    <property type="entry name" value="Znf_CCCH"/>
</dbReference>
<feature type="region of interest" description="Disordered" evidence="7">
    <location>
        <begin position="751"/>
        <end position="794"/>
    </location>
</feature>
<dbReference type="EMBL" id="CAFZ01000048">
    <property type="protein sequence ID" value="CCA69159.1"/>
    <property type="molecule type" value="Genomic_DNA"/>
</dbReference>
<feature type="compositionally biased region" description="Basic and acidic residues" evidence="7">
    <location>
        <begin position="116"/>
        <end position="165"/>
    </location>
</feature>
<feature type="compositionally biased region" description="Polar residues" evidence="7">
    <location>
        <begin position="293"/>
        <end position="319"/>
    </location>
</feature>
<evidence type="ECO:0000313" key="11">
    <source>
        <dbReference type="Proteomes" id="UP000007148"/>
    </source>
</evidence>
<feature type="domain" description="RRM" evidence="8">
    <location>
        <begin position="377"/>
        <end position="449"/>
    </location>
</feature>
<dbReference type="SUPFAM" id="SSF90229">
    <property type="entry name" value="CCCH zinc finger"/>
    <property type="match status" value="1"/>
</dbReference>
<reference evidence="10 11" key="1">
    <citation type="journal article" date="2011" name="PLoS Pathog.">
        <title>Endophytic Life Strategies Decoded by Genome and Transcriptome Analyses of the Mutualistic Root Symbiont Piriformospora indica.</title>
        <authorList>
            <person name="Zuccaro A."/>
            <person name="Lahrmann U."/>
            <person name="Guldener U."/>
            <person name="Langen G."/>
            <person name="Pfiffi S."/>
            <person name="Biedenkopf D."/>
            <person name="Wong P."/>
            <person name="Samans B."/>
            <person name="Grimm C."/>
            <person name="Basiewicz M."/>
            <person name="Murat C."/>
            <person name="Martin F."/>
            <person name="Kogel K.H."/>
        </authorList>
    </citation>
    <scope>NUCLEOTIDE SEQUENCE [LARGE SCALE GENOMIC DNA]</scope>
    <source>
        <strain evidence="10 11">DSM 11827</strain>
    </source>
</reference>
<dbReference type="InParanoid" id="G4TCY4"/>
<feature type="zinc finger region" description="C3H1-type" evidence="6">
    <location>
        <begin position="195"/>
        <end position="223"/>
    </location>
</feature>
<dbReference type="GO" id="GO:0008270">
    <property type="term" value="F:zinc ion binding"/>
    <property type="evidence" value="ECO:0007669"/>
    <property type="project" value="UniProtKB-KW"/>
</dbReference>
<name>G4TCY4_SERID</name>
<dbReference type="InterPro" id="IPR012677">
    <property type="entry name" value="Nucleotide-bd_a/b_plait_sf"/>
</dbReference>
<dbReference type="InterPro" id="IPR000504">
    <property type="entry name" value="RRM_dom"/>
</dbReference>
<feature type="region of interest" description="Disordered" evidence="7">
    <location>
        <begin position="477"/>
        <end position="522"/>
    </location>
</feature>
<evidence type="ECO:0000259" key="9">
    <source>
        <dbReference type="PROSITE" id="PS50103"/>
    </source>
</evidence>
<evidence type="ECO:0000259" key="8">
    <source>
        <dbReference type="PROSITE" id="PS50102"/>
    </source>
</evidence>
<gene>
    <name evidence="10" type="ORF">PIIN_03059</name>
</gene>
<feature type="compositionally biased region" description="Polar residues" evidence="7">
    <location>
        <begin position="483"/>
        <end position="522"/>
    </location>
</feature>
<dbReference type="Pfam" id="PF00642">
    <property type="entry name" value="zf-CCCH"/>
    <property type="match status" value="1"/>
</dbReference>
<dbReference type="OMA" id="ITYDSHA"/>
<dbReference type="InterPro" id="IPR036855">
    <property type="entry name" value="Znf_CCCH_sf"/>
</dbReference>
<dbReference type="PANTHER" id="PTHR14398:SF0">
    <property type="entry name" value="ZINC FINGER PROTEIN SWM"/>
    <property type="match status" value="1"/>
</dbReference>
<keyword evidence="4 5" id="KW-0694">RNA-binding</keyword>
<protein>
    <recommendedName>
        <fullName evidence="12">C3H1-type domain-containing protein</fullName>
    </recommendedName>
</protein>
<dbReference type="PANTHER" id="PTHR14398">
    <property type="entry name" value="RNA RECOGNITION RRM/RNP DOMAIN"/>
    <property type="match status" value="1"/>
</dbReference>
<keyword evidence="1 6" id="KW-0479">Metal-binding</keyword>
<feature type="compositionally biased region" description="Basic and acidic residues" evidence="7">
    <location>
        <begin position="772"/>
        <end position="782"/>
    </location>
</feature>
<dbReference type="InterPro" id="IPR045137">
    <property type="entry name" value="RBM26/27"/>
</dbReference>
<dbReference type="PROSITE" id="PS50102">
    <property type="entry name" value="RRM"/>
    <property type="match status" value="1"/>
</dbReference>
<keyword evidence="11" id="KW-1185">Reference proteome</keyword>
<dbReference type="OrthoDB" id="443401at2759"/>
<accession>G4TCY4</accession>
<dbReference type="SMART" id="SM00356">
    <property type="entry name" value="ZnF_C3H1"/>
    <property type="match status" value="1"/>
</dbReference>
<keyword evidence="3 6" id="KW-0862">Zinc</keyword>
<dbReference type="CDD" id="cd12257">
    <property type="entry name" value="RRM1_RBM26_like"/>
    <property type="match status" value="1"/>
</dbReference>
<evidence type="ECO:0000256" key="4">
    <source>
        <dbReference type="ARBA" id="ARBA00022884"/>
    </source>
</evidence>
<dbReference type="GO" id="GO:0003723">
    <property type="term" value="F:RNA binding"/>
    <property type="evidence" value="ECO:0007669"/>
    <property type="project" value="UniProtKB-UniRule"/>
</dbReference>
<evidence type="ECO:0000256" key="2">
    <source>
        <dbReference type="ARBA" id="ARBA00022771"/>
    </source>
</evidence>
<dbReference type="eggNOG" id="KOG2135">
    <property type="taxonomic scope" value="Eukaryota"/>
</dbReference>
<evidence type="ECO:0008006" key="12">
    <source>
        <dbReference type="Google" id="ProtNLM"/>
    </source>
</evidence>
<evidence type="ECO:0000256" key="5">
    <source>
        <dbReference type="PROSITE-ProRule" id="PRU00176"/>
    </source>
</evidence>
<sequence>MQCKYLSYRRWAAIKRVLSSSDADPGALAKYIIELLSMWNNDPEKDVRPRLVEELADFLQKGVCIVTEWQEKRANQSPYPESAPFVDRLLSTLRSKSYLPYTTTSGPTPHSRGRKRGLEQDEQEKVQERELRGPPKGPRLHDERRGRKPPDGPRSHSQKPPDRNSEQGQADGTQSDGLSSSSRFRRTPPTGPRADQRPEKCRNYYEIGYCNVGPSCPYYHGEDAVMSNGTPMGFPNGMPGGMPLPFPPNMNPAIALQMLNGLFPPGFHPGMFGPGFGMNGPFNGMPVFPNQPPMNDSGIQDLTPRGQQHRQNGASSQSEDAMMTDGGQNGNADSATGQQQPMQFPRHERGPSRGGGRGRGTRPERSHRNNVVDPNAVTIVVEKLPPEKVNIPDLTAYFGKFGTVTNVGLDTRGNRALVSFATHQEAHAAWKSEEAIFGNRFVVVFWHRPAPGRGVAGQKALEASASQVQKLNAVANGAEDVQMQDTSTSTASGSTYPKPTGGYPSSSHSGANTQQKATQMSPQEVFEYAQRVWMDKMKAVMDVLQSSTATEAEKMEAKAKFKTEPSSSKDALDLDLDMLASGAGQMTQEEAQQALARLQELAAERGLDPTAVDQEQEGQPSYGYRGASSRGRGWRGGYRVRGRGRGRGAFALANASLDNRTKKLLLQGYDEAGVTDDLALEMAQSFYLPSGQAEDVQKADSGGLVVTFSSRALAELALRGGPPSIEGLGKLTVQWYNPASNDNHNVPVASARELSRDASTDATPEAISRRPIRGDDEDHEWEHDDEDETGRRRR</sequence>
<organism evidence="10 11">
    <name type="scientific">Serendipita indica (strain DSM 11827)</name>
    <name type="common">Root endophyte fungus</name>
    <name type="synonym">Piriformospora indica</name>
    <dbReference type="NCBI Taxonomy" id="1109443"/>
    <lineage>
        <taxon>Eukaryota</taxon>
        <taxon>Fungi</taxon>
        <taxon>Dikarya</taxon>
        <taxon>Basidiomycota</taxon>
        <taxon>Agaricomycotina</taxon>
        <taxon>Agaricomycetes</taxon>
        <taxon>Sebacinales</taxon>
        <taxon>Serendipitaceae</taxon>
        <taxon>Serendipita</taxon>
    </lineage>
</organism>
<feature type="compositionally biased region" description="Polar residues" evidence="7">
    <location>
        <begin position="97"/>
        <end position="108"/>
    </location>
</feature>
<dbReference type="AlphaFoldDB" id="G4TCY4"/>
<feature type="domain" description="C3H1-type" evidence="9">
    <location>
        <begin position="195"/>
        <end position="223"/>
    </location>
</feature>
<dbReference type="Gene3D" id="3.30.70.330">
    <property type="match status" value="1"/>
</dbReference>
<dbReference type="InterPro" id="IPR035979">
    <property type="entry name" value="RBD_domain_sf"/>
</dbReference>
<feature type="compositionally biased region" description="Polar residues" evidence="7">
    <location>
        <begin position="166"/>
        <end position="178"/>
    </location>
</feature>
<dbReference type="PROSITE" id="PS50103">
    <property type="entry name" value="ZF_C3H1"/>
    <property type="match status" value="1"/>
</dbReference>
<evidence type="ECO:0000256" key="1">
    <source>
        <dbReference type="ARBA" id="ARBA00022723"/>
    </source>
</evidence>
<evidence type="ECO:0000313" key="10">
    <source>
        <dbReference type="EMBL" id="CCA69159.1"/>
    </source>
</evidence>
<dbReference type="GO" id="GO:0005634">
    <property type="term" value="C:nucleus"/>
    <property type="evidence" value="ECO:0007669"/>
    <property type="project" value="TreeGrafter"/>
</dbReference>
<feature type="region of interest" description="Disordered" evidence="7">
    <location>
        <begin position="284"/>
        <end position="372"/>
    </location>
</feature>
<evidence type="ECO:0000256" key="3">
    <source>
        <dbReference type="ARBA" id="ARBA00022833"/>
    </source>
</evidence>
<keyword evidence="2 6" id="KW-0863">Zinc-finger</keyword>
<dbReference type="STRING" id="1109443.G4TCY4"/>
<evidence type="ECO:0000256" key="7">
    <source>
        <dbReference type="SAM" id="MobiDB-lite"/>
    </source>
</evidence>
<feature type="region of interest" description="Disordered" evidence="7">
    <location>
        <begin position="97"/>
        <end position="199"/>
    </location>
</feature>
<feature type="compositionally biased region" description="Polar residues" evidence="7">
    <location>
        <begin position="330"/>
        <end position="342"/>
    </location>
</feature>
<dbReference type="Proteomes" id="UP000007148">
    <property type="component" value="Unassembled WGS sequence"/>
</dbReference>
<proteinExistence type="predicted"/>
<evidence type="ECO:0000256" key="6">
    <source>
        <dbReference type="PROSITE-ProRule" id="PRU00723"/>
    </source>
</evidence>
<dbReference type="SMART" id="SM00360">
    <property type="entry name" value="RRM"/>
    <property type="match status" value="1"/>
</dbReference>
<dbReference type="HOGENOM" id="CLU_017928_0_0_1"/>